<feature type="compositionally biased region" description="Basic and acidic residues" evidence="1">
    <location>
        <begin position="165"/>
        <end position="175"/>
    </location>
</feature>
<evidence type="ECO:0000313" key="3">
    <source>
        <dbReference type="Proteomes" id="UP001524642"/>
    </source>
</evidence>
<keyword evidence="3" id="KW-1185">Reference proteome</keyword>
<evidence type="ECO:0000313" key="2">
    <source>
        <dbReference type="EMBL" id="MCR0984934.1"/>
    </source>
</evidence>
<evidence type="ECO:0008006" key="4">
    <source>
        <dbReference type="Google" id="ProtNLM"/>
    </source>
</evidence>
<dbReference type="Proteomes" id="UP001524642">
    <property type="component" value="Unassembled WGS sequence"/>
</dbReference>
<evidence type="ECO:0000256" key="1">
    <source>
        <dbReference type="SAM" id="MobiDB-lite"/>
    </source>
</evidence>
<sequence length="192" mass="20113">MIAFSRLSGIARSKGDPKVLRTGPSSLGGADRLARGLGWFSIGLGLTELLAPRLITRAVGLRGREGLVRAFGVRELGHGVLSLSVDKQAGLWSRVAGDVLDIVAVLPALSPANRKHGNAELALIMLLGVTVLDVLAAQGVSARHRRPPTGWRSYSDRSGFPQGAERARGAARRDFQTASDTQAPPAIAPGVA</sequence>
<accession>A0ABT1XD78</accession>
<organism evidence="2 3">
    <name type="scientific">Roseomonas populi</name>
    <dbReference type="NCBI Taxonomy" id="3121582"/>
    <lineage>
        <taxon>Bacteria</taxon>
        <taxon>Pseudomonadati</taxon>
        <taxon>Pseudomonadota</taxon>
        <taxon>Alphaproteobacteria</taxon>
        <taxon>Acetobacterales</taxon>
        <taxon>Roseomonadaceae</taxon>
        <taxon>Roseomonas</taxon>
    </lineage>
</organism>
<protein>
    <recommendedName>
        <fullName evidence="4">RDD family protein</fullName>
    </recommendedName>
</protein>
<dbReference type="RefSeq" id="WP_257718586.1">
    <property type="nucleotide sequence ID" value="NZ_JANJOU010000026.1"/>
</dbReference>
<gene>
    <name evidence="2" type="ORF">NRP21_23015</name>
</gene>
<name>A0ABT1XD78_9PROT</name>
<feature type="region of interest" description="Disordered" evidence="1">
    <location>
        <begin position="144"/>
        <end position="192"/>
    </location>
</feature>
<dbReference type="EMBL" id="JANJOU010000026">
    <property type="protein sequence ID" value="MCR0984934.1"/>
    <property type="molecule type" value="Genomic_DNA"/>
</dbReference>
<reference evidence="2 3" key="1">
    <citation type="submission" date="2022-06" db="EMBL/GenBank/DDBJ databases">
        <title>Roseomonas CN29.</title>
        <authorList>
            <person name="Cheng Y."/>
            <person name="He X."/>
        </authorList>
    </citation>
    <scope>NUCLEOTIDE SEQUENCE [LARGE SCALE GENOMIC DNA]</scope>
    <source>
        <strain evidence="2 3">CN29</strain>
    </source>
</reference>
<proteinExistence type="predicted"/>
<comment type="caution">
    <text evidence="2">The sequence shown here is derived from an EMBL/GenBank/DDBJ whole genome shotgun (WGS) entry which is preliminary data.</text>
</comment>